<comment type="caution">
    <text evidence="2">The sequence shown here is derived from an EMBL/GenBank/DDBJ whole genome shotgun (WGS) entry which is preliminary data.</text>
</comment>
<dbReference type="InterPro" id="IPR047794">
    <property type="entry name" value="C45_proenzyme-like"/>
</dbReference>
<reference evidence="2" key="1">
    <citation type="submission" date="2019-08" db="EMBL/GenBank/DDBJ databases">
        <authorList>
            <person name="Kucharzyk K."/>
            <person name="Murdoch R.W."/>
            <person name="Higgins S."/>
            <person name="Loffler F."/>
        </authorList>
    </citation>
    <scope>NUCLEOTIDE SEQUENCE</scope>
</reference>
<evidence type="ECO:0000259" key="1">
    <source>
        <dbReference type="Pfam" id="PF03417"/>
    </source>
</evidence>
<dbReference type="InterPro" id="IPR005079">
    <property type="entry name" value="Peptidase_C45_hydrolase"/>
</dbReference>
<protein>
    <recommendedName>
        <fullName evidence="1">Peptidase C45 hydrolase domain-containing protein</fullName>
    </recommendedName>
</protein>
<name>A0A645EC94_9ZZZZ</name>
<dbReference type="InterPro" id="IPR047801">
    <property type="entry name" value="Peptidase_C45"/>
</dbReference>
<dbReference type="NCBIfam" id="NF040521">
    <property type="entry name" value="C45_proenzyme"/>
    <property type="match status" value="1"/>
</dbReference>
<sequence>MEPDDEPPIVAMSYGGLLPNVGFNAAGIAQCCDTVYPSDSRIGIPRVIVSRAVLGAKTIGQAFRHAIVPLRAAGYSHLIAHESGELYNVEVSARNFDILYGLEGYIAHTNNYLSPKMETIEAEPDELIHTRVRYFRAQRMLKENKKHTIKSLQGILQDHVNYPDSICNHSVFDLDPMDREKTIVSMIMDLTSRQMIVAWGNPCKNKFHTYNVDL</sequence>
<dbReference type="AlphaFoldDB" id="A0A645EC94"/>
<dbReference type="Gene3D" id="3.60.60.10">
    <property type="entry name" value="Penicillin V Acylase, Chain A"/>
    <property type="match status" value="1"/>
</dbReference>
<feature type="domain" description="Peptidase C45 hydrolase" evidence="1">
    <location>
        <begin position="22"/>
        <end position="202"/>
    </location>
</feature>
<dbReference type="Pfam" id="PF03417">
    <property type="entry name" value="AAT"/>
    <property type="match status" value="1"/>
</dbReference>
<accession>A0A645EC94</accession>
<organism evidence="2">
    <name type="scientific">bioreactor metagenome</name>
    <dbReference type="NCBI Taxonomy" id="1076179"/>
    <lineage>
        <taxon>unclassified sequences</taxon>
        <taxon>metagenomes</taxon>
        <taxon>ecological metagenomes</taxon>
    </lineage>
</organism>
<evidence type="ECO:0000313" key="2">
    <source>
        <dbReference type="EMBL" id="MPM98393.1"/>
    </source>
</evidence>
<dbReference type="PANTHER" id="PTHR34180">
    <property type="entry name" value="PEPTIDASE C45"/>
    <property type="match status" value="1"/>
</dbReference>
<dbReference type="PANTHER" id="PTHR34180:SF1">
    <property type="entry name" value="BETA-ALANYL-DOPAMINE_CARCININE HYDROLASE"/>
    <property type="match status" value="1"/>
</dbReference>
<proteinExistence type="predicted"/>
<gene>
    <name evidence="2" type="ORF">SDC9_145579</name>
</gene>
<dbReference type="EMBL" id="VSSQ01044567">
    <property type="protein sequence ID" value="MPM98393.1"/>
    <property type="molecule type" value="Genomic_DNA"/>
</dbReference>